<dbReference type="AlphaFoldDB" id="A0A0L0WDX7"/>
<dbReference type="EMBL" id="LGSS01000002">
    <property type="protein sequence ID" value="KNF09641.1"/>
    <property type="molecule type" value="Genomic_DNA"/>
</dbReference>
<gene>
    <name evidence="1" type="ORF">CLPU_2c00920</name>
</gene>
<evidence type="ECO:0000313" key="2">
    <source>
        <dbReference type="Proteomes" id="UP000037267"/>
    </source>
</evidence>
<keyword evidence="2" id="KW-1185">Reference proteome</keyword>
<sequence>MDIAMLSTALGQMKAMQQANLSVMKMAMDNAKIQTTDLTQMIQQNTKMMEQSVTPHIGGNIDINI</sequence>
<organism evidence="1 2">
    <name type="scientific">Gottschalkia purinilytica</name>
    <name type="common">Clostridium purinilyticum</name>
    <dbReference type="NCBI Taxonomy" id="1503"/>
    <lineage>
        <taxon>Bacteria</taxon>
        <taxon>Bacillati</taxon>
        <taxon>Bacillota</taxon>
        <taxon>Tissierellia</taxon>
        <taxon>Tissierellales</taxon>
        <taxon>Gottschalkiaceae</taxon>
        <taxon>Gottschalkia</taxon>
    </lineage>
</organism>
<evidence type="ECO:0008006" key="3">
    <source>
        <dbReference type="Google" id="ProtNLM"/>
    </source>
</evidence>
<dbReference type="RefSeq" id="WP_050354036.1">
    <property type="nucleotide sequence ID" value="NZ_LGSS01000002.1"/>
</dbReference>
<protein>
    <recommendedName>
        <fullName evidence="3">Motility protein</fullName>
    </recommendedName>
</protein>
<dbReference type="InterPro" id="IPR025906">
    <property type="entry name" value="YjfB_motility"/>
</dbReference>
<dbReference type="STRING" id="1503.CLPU_2c00920"/>
<dbReference type="Pfam" id="PF14070">
    <property type="entry name" value="YjfB_motility"/>
    <property type="match status" value="1"/>
</dbReference>
<dbReference type="Proteomes" id="UP000037267">
    <property type="component" value="Unassembled WGS sequence"/>
</dbReference>
<proteinExistence type="predicted"/>
<comment type="caution">
    <text evidence="1">The sequence shown here is derived from an EMBL/GenBank/DDBJ whole genome shotgun (WGS) entry which is preliminary data.</text>
</comment>
<dbReference type="OrthoDB" id="1924973at2"/>
<reference evidence="2" key="1">
    <citation type="submission" date="2015-07" db="EMBL/GenBank/DDBJ databases">
        <title>Draft genome sequence of the purine-degrading Gottschalkia purinilyticum DSM 1384 (formerly Clostridium purinilyticum).</title>
        <authorList>
            <person name="Poehlein A."/>
            <person name="Schiel-Bengelsdorf B."/>
            <person name="Bengelsdorf F.R."/>
            <person name="Daniel R."/>
            <person name="Duerre P."/>
        </authorList>
    </citation>
    <scope>NUCLEOTIDE SEQUENCE [LARGE SCALE GENOMIC DNA]</scope>
    <source>
        <strain evidence="2">DSM 1384</strain>
    </source>
</reference>
<evidence type="ECO:0000313" key="1">
    <source>
        <dbReference type="EMBL" id="KNF09641.1"/>
    </source>
</evidence>
<accession>A0A0L0WDX7</accession>
<name>A0A0L0WDX7_GOTPU</name>